<accession>A0A2M9BT52</accession>
<organism evidence="5 6">
    <name type="scientific">Hymenobacter chitinivorans DSM 11115</name>
    <dbReference type="NCBI Taxonomy" id="1121954"/>
    <lineage>
        <taxon>Bacteria</taxon>
        <taxon>Pseudomonadati</taxon>
        <taxon>Bacteroidota</taxon>
        <taxon>Cytophagia</taxon>
        <taxon>Cytophagales</taxon>
        <taxon>Hymenobacteraceae</taxon>
        <taxon>Hymenobacter</taxon>
    </lineage>
</organism>
<feature type="signal peptide" evidence="3">
    <location>
        <begin position="1"/>
        <end position="28"/>
    </location>
</feature>
<feature type="compositionally biased region" description="Basic and acidic residues" evidence="2">
    <location>
        <begin position="144"/>
        <end position="158"/>
    </location>
</feature>
<keyword evidence="6" id="KW-1185">Reference proteome</keyword>
<dbReference type="EMBL" id="PGFA01000001">
    <property type="protein sequence ID" value="PJJ61113.1"/>
    <property type="molecule type" value="Genomic_DNA"/>
</dbReference>
<evidence type="ECO:0000256" key="3">
    <source>
        <dbReference type="SAM" id="SignalP"/>
    </source>
</evidence>
<sequence length="355" mass="40654">MYSLTSFAAARRWITTLLLSGSVLPALAQSGHDQELFETQKRLTVGVTKFAEARTALKTFIGRRAVWVQKQEETPDQLTAEFALPTRALSSLDSLTANLGYVLENNLNAQSLTSRLQELEAEEATETAQLTRLEKELRAPRLEEAERSRLEAEQERRTNSLTRLRQRQQSIRSHAGQAYVTLRLYDEVSFPTGNRKVSFVNMPGVEYSYLRLDNPKPGLTSRAYQGYAIKYMFTRGKSYFNLGVYKPVVKADEPDFVNELFVINFGQDFYPRNFGRGRRKFLNLYTSYQIGGFILNRNNDEQNEFIPNLNLGLGVELIKTRHILLDTKASYFVPLYDHSRDLRGILGQASFNFVF</sequence>
<dbReference type="AlphaFoldDB" id="A0A2M9BT52"/>
<gene>
    <name evidence="5" type="ORF">CLV45_2551</name>
</gene>
<evidence type="ECO:0000256" key="1">
    <source>
        <dbReference type="SAM" id="Coils"/>
    </source>
</evidence>
<evidence type="ECO:0000259" key="4">
    <source>
        <dbReference type="Pfam" id="PF14257"/>
    </source>
</evidence>
<keyword evidence="1" id="KW-0175">Coiled coil</keyword>
<evidence type="ECO:0000313" key="5">
    <source>
        <dbReference type="EMBL" id="PJJ61113.1"/>
    </source>
</evidence>
<feature type="coiled-coil region" evidence="1">
    <location>
        <begin position="102"/>
        <end position="136"/>
    </location>
</feature>
<feature type="domain" description="DUF4349" evidence="4">
    <location>
        <begin position="40"/>
        <end position="191"/>
    </location>
</feature>
<protein>
    <recommendedName>
        <fullName evidence="4">DUF4349 domain-containing protein</fullName>
    </recommendedName>
</protein>
<comment type="caution">
    <text evidence="5">The sequence shown here is derived from an EMBL/GenBank/DDBJ whole genome shotgun (WGS) entry which is preliminary data.</text>
</comment>
<feature type="region of interest" description="Disordered" evidence="2">
    <location>
        <begin position="144"/>
        <end position="167"/>
    </location>
</feature>
<dbReference type="Proteomes" id="UP000228535">
    <property type="component" value="Unassembled WGS sequence"/>
</dbReference>
<name>A0A2M9BT52_9BACT</name>
<proteinExistence type="predicted"/>
<dbReference type="InterPro" id="IPR025645">
    <property type="entry name" value="DUF4349"/>
</dbReference>
<dbReference type="Pfam" id="PF14257">
    <property type="entry name" value="DUF4349"/>
    <property type="match status" value="1"/>
</dbReference>
<evidence type="ECO:0000256" key="2">
    <source>
        <dbReference type="SAM" id="MobiDB-lite"/>
    </source>
</evidence>
<keyword evidence="3" id="KW-0732">Signal</keyword>
<dbReference type="RefSeq" id="WP_100336730.1">
    <property type="nucleotide sequence ID" value="NZ_PGFA01000001.1"/>
</dbReference>
<evidence type="ECO:0000313" key="6">
    <source>
        <dbReference type="Proteomes" id="UP000228535"/>
    </source>
</evidence>
<feature type="chain" id="PRO_5014805867" description="DUF4349 domain-containing protein" evidence="3">
    <location>
        <begin position="29"/>
        <end position="355"/>
    </location>
</feature>
<dbReference type="OrthoDB" id="871657at2"/>
<reference evidence="5 6" key="1">
    <citation type="submission" date="2017-11" db="EMBL/GenBank/DDBJ databases">
        <title>Genomic Encyclopedia of Archaeal and Bacterial Type Strains, Phase II (KMG-II): From Individual Species to Whole Genera.</title>
        <authorList>
            <person name="Goeker M."/>
        </authorList>
    </citation>
    <scope>NUCLEOTIDE SEQUENCE [LARGE SCALE GENOMIC DNA]</scope>
    <source>
        <strain evidence="5 6">DSM 11115</strain>
    </source>
</reference>